<dbReference type="RefSeq" id="WP_148593825.1">
    <property type="nucleotide sequence ID" value="NZ_CP042997.1"/>
</dbReference>
<dbReference type="KEGG" id="agv:OJF2_23520"/>
<dbReference type="Pfam" id="PF06812">
    <property type="entry name" value="ImpA_N"/>
    <property type="match status" value="1"/>
</dbReference>
<gene>
    <name evidence="3" type="ORF">OJF2_23520</name>
</gene>
<dbReference type="EMBL" id="CP042997">
    <property type="protein sequence ID" value="QEH33822.1"/>
    <property type="molecule type" value="Genomic_DNA"/>
</dbReference>
<dbReference type="InterPro" id="IPR017740">
    <property type="entry name" value="TssA-like"/>
</dbReference>
<dbReference type="PANTHER" id="PTHR37951:SF1">
    <property type="entry name" value="TYPE VI SECRETION SYSTEM COMPONENT TSSA1"/>
    <property type="match status" value="1"/>
</dbReference>
<accession>A0A5B9VZN6</accession>
<evidence type="ECO:0000259" key="2">
    <source>
        <dbReference type="Pfam" id="PF06812"/>
    </source>
</evidence>
<name>A0A5B9VZN6_9BACT</name>
<sequence>MPHQPLVDIESLLEPIPGEDPAGSRDVSAVRGQLEEMRKEIDPDSYDKNDAARPEAPKRADWRGIVELSAETLRSQTKDYLIAVRLVEALTKLQGFAGVADGLRLLRLMTDVCWDRMHPEITEEDDIDTRARRLDWLDMNDRGAWFPSTLRLIPMLPPEPNGLGWQQWKESQGPKSKVSPADVEKGVQLTSREASEALVQDLRLALQELDLLSRSLAARMTVDGKNYAPGLMTIRSALGDCLVLAQMVLGKKGGAMAAEAQPAVGEAAAGDGAQAAAAPQAPRMETRAEIYARISEAAAKLQQIEPHSPIPYLLMRAVDLGNLPFPELIKSLVLNADVLKVLNRELGIKDTPEKK</sequence>
<feature type="compositionally biased region" description="Basic and acidic residues" evidence="1">
    <location>
        <begin position="33"/>
        <end position="58"/>
    </location>
</feature>
<evidence type="ECO:0000256" key="1">
    <source>
        <dbReference type="SAM" id="MobiDB-lite"/>
    </source>
</evidence>
<dbReference type="NCBIfam" id="TIGR03363">
    <property type="entry name" value="VI_chp_8"/>
    <property type="match status" value="1"/>
</dbReference>
<protein>
    <recommendedName>
        <fullName evidence="2">ImpA N-terminal domain-containing protein</fullName>
    </recommendedName>
</protein>
<dbReference type="InterPro" id="IPR010657">
    <property type="entry name" value="ImpA_N"/>
</dbReference>
<dbReference type="Proteomes" id="UP000324233">
    <property type="component" value="Chromosome"/>
</dbReference>
<keyword evidence="4" id="KW-1185">Reference proteome</keyword>
<evidence type="ECO:0000313" key="3">
    <source>
        <dbReference type="EMBL" id="QEH33822.1"/>
    </source>
</evidence>
<dbReference type="AlphaFoldDB" id="A0A5B9VZN6"/>
<organism evidence="3 4">
    <name type="scientific">Aquisphaera giovannonii</name>
    <dbReference type="NCBI Taxonomy" id="406548"/>
    <lineage>
        <taxon>Bacteria</taxon>
        <taxon>Pseudomonadati</taxon>
        <taxon>Planctomycetota</taxon>
        <taxon>Planctomycetia</taxon>
        <taxon>Isosphaerales</taxon>
        <taxon>Isosphaeraceae</taxon>
        <taxon>Aquisphaera</taxon>
    </lineage>
</organism>
<dbReference type="PANTHER" id="PTHR37951">
    <property type="entry name" value="CYTOPLASMIC PROTEIN-RELATED"/>
    <property type="match status" value="1"/>
</dbReference>
<dbReference type="OrthoDB" id="9771118at2"/>
<proteinExistence type="predicted"/>
<reference evidence="3 4" key="1">
    <citation type="submission" date="2019-08" db="EMBL/GenBank/DDBJ databases">
        <title>Deep-cultivation of Planctomycetes and their phenomic and genomic characterization uncovers novel biology.</title>
        <authorList>
            <person name="Wiegand S."/>
            <person name="Jogler M."/>
            <person name="Boedeker C."/>
            <person name="Pinto D."/>
            <person name="Vollmers J."/>
            <person name="Rivas-Marin E."/>
            <person name="Kohn T."/>
            <person name="Peeters S.H."/>
            <person name="Heuer A."/>
            <person name="Rast P."/>
            <person name="Oberbeckmann S."/>
            <person name="Bunk B."/>
            <person name="Jeske O."/>
            <person name="Meyerdierks A."/>
            <person name="Storesund J.E."/>
            <person name="Kallscheuer N."/>
            <person name="Luecker S."/>
            <person name="Lage O.M."/>
            <person name="Pohl T."/>
            <person name="Merkel B.J."/>
            <person name="Hornburger P."/>
            <person name="Mueller R.-W."/>
            <person name="Bruemmer F."/>
            <person name="Labrenz M."/>
            <person name="Spormann A.M."/>
            <person name="Op den Camp H."/>
            <person name="Overmann J."/>
            <person name="Amann R."/>
            <person name="Jetten M.S.M."/>
            <person name="Mascher T."/>
            <person name="Medema M.H."/>
            <person name="Devos D.P."/>
            <person name="Kaster A.-K."/>
            <person name="Ovreas L."/>
            <person name="Rohde M."/>
            <person name="Galperin M.Y."/>
            <person name="Jogler C."/>
        </authorList>
    </citation>
    <scope>NUCLEOTIDE SEQUENCE [LARGE SCALE GENOMIC DNA]</scope>
    <source>
        <strain evidence="3 4">OJF2</strain>
    </source>
</reference>
<feature type="region of interest" description="Disordered" evidence="1">
    <location>
        <begin position="1"/>
        <end position="58"/>
    </location>
</feature>
<evidence type="ECO:0000313" key="4">
    <source>
        <dbReference type="Proteomes" id="UP000324233"/>
    </source>
</evidence>
<feature type="domain" description="ImpA N-terminal" evidence="2">
    <location>
        <begin position="13"/>
        <end position="138"/>
    </location>
</feature>